<evidence type="ECO:0000256" key="1">
    <source>
        <dbReference type="ARBA" id="ARBA00004613"/>
    </source>
</evidence>
<dbReference type="GO" id="GO:0005576">
    <property type="term" value="C:extracellular region"/>
    <property type="evidence" value="ECO:0007669"/>
    <property type="project" value="UniProtKB-SubCell"/>
</dbReference>
<dbReference type="Proteomes" id="UP000038045">
    <property type="component" value="Unplaced"/>
</dbReference>
<organism evidence="5 6">
    <name type="scientific">Parastrongyloides trichosuri</name>
    <name type="common">Possum-specific nematode worm</name>
    <dbReference type="NCBI Taxonomy" id="131310"/>
    <lineage>
        <taxon>Eukaryota</taxon>
        <taxon>Metazoa</taxon>
        <taxon>Ecdysozoa</taxon>
        <taxon>Nematoda</taxon>
        <taxon>Chromadorea</taxon>
        <taxon>Rhabditida</taxon>
        <taxon>Tylenchina</taxon>
        <taxon>Panagrolaimomorpha</taxon>
        <taxon>Strongyloidoidea</taxon>
        <taxon>Strongyloididae</taxon>
        <taxon>Parastrongyloides</taxon>
    </lineage>
</organism>
<dbReference type="GO" id="GO:0009986">
    <property type="term" value="C:cell surface"/>
    <property type="evidence" value="ECO:0007669"/>
    <property type="project" value="InterPro"/>
</dbReference>
<evidence type="ECO:0000313" key="5">
    <source>
        <dbReference type="Proteomes" id="UP000038045"/>
    </source>
</evidence>
<dbReference type="InterPro" id="IPR001534">
    <property type="entry name" value="Transthyretin-like"/>
</dbReference>
<sequence length="157" mass="18271">MFFLFIFFLPTILCINDNSSKPQAIGAKGKLMCGNSPIVNAKVKLVDIDIYPDKNDLIGITRTDEDGFFEIRGATIEDTVIEPILKIYHYCENYKTSCARKATFSIPKKYIHDISKKLYFDIGTINMEIGFHNVEEKDCRHRRSIKNYSNKSWRHFY</sequence>
<evidence type="ECO:0000256" key="3">
    <source>
        <dbReference type="ARBA" id="ARBA00022525"/>
    </source>
</evidence>
<accession>A0A0N4Z189</accession>
<proteinExistence type="inferred from homology"/>
<reference evidence="6" key="1">
    <citation type="submission" date="2017-02" db="UniProtKB">
        <authorList>
            <consortium name="WormBaseParasite"/>
        </authorList>
    </citation>
    <scope>IDENTIFICATION</scope>
</reference>
<keyword evidence="3" id="KW-0964">Secreted</keyword>
<dbReference type="AlphaFoldDB" id="A0A0N4Z189"/>
<dbReference type="PANTHER" id="PTHR21700">
    <property type="entry name" value="TRANSTHYRETIN-LIKE FAMILY PROTEIN-RELATED"/>
    <property type="match status" value="1"/>
</dbReference>
<dbReference type="Gene3D" id="2.60.40.3330">
    <property type="match status" value="1"/>
</dbReference>
<dbReference type="WBParaSite" id="PTRK_0000046400.1">
    <property type="protein sequence ID" value="PTRK_0000046400.1"/>
    <property type="gene ID" value="PTRK_0000046400"/>
</dbReference>
<comment type="subcellular location">
    <subcellularLocation>
        <location evidence="1">Secreted</location>
    </subcellularLocation>
</comment>
<dbReference type="Pfam" id="PF01060">
    <property type="entry name" value="TTR-52"/>
    <property type="match status" value="1"/>
</dbReference>
<keyword evidence="4" id="KW-0732">Signal</keyword>
<dbReference type="InterPro" id="IPR038479">
    <property type="entry name" value="Transthyretin-like_sf"/>
</dbReference>
<keyword evidence="5" id="KW-1185">Reference proteome</keyword>
<evidence type="ECO:0000256" key="4">
    <source>
        <dbReference type="ARBA" id="ARBA00022729"/>
    </source>
</evidence>
<evidence type="ECO:0000313" key="6">
    <source>
        <dbReference type="WBParaSite" id="PTRK_0000046400.1"/>
    </source>
</evidence>
<evidence type="ECO:0000256" key="2">
    <source>
        <dbReference type="ARBA" id="ARBA00010112"/>
    </source>
</evidence>
<comment type="similarity">
    <text evidence="2">Belongs to the nematode transthyretin-like family.</text>
</comment>
<name>A0A0N4Z189_PARTI</name>
<protein>
    <submittedName>
        <fullName evidence="6">Transthyretin-like protein 46</fullName>
    </submittedName>
</protein>